<dbReference type="AlphaFoldDB" id="A0A421B672"/>
<feature type="transmembrane region" description="Helical" evidence="1">
    <location>
        <begin position="12"/>
        <end position="31"/>
    </location>
</feature>
<evidence type="ECO:0000313" key="3">
    <source>
        <dbReference type="Proteomes" id="UP000282454"/>
    </source>
</evidence>
<proteinExistence type="predicted"/>
<organism evidence="2 3">
    <name type="scientific">Actinokineospora cianjurensis</name>
    <dbReference type="NCBI Taxonomy" id="585224"/>
    <lineage>
        <taxon>Bacteria</taxon>
        <taxon>Bacillati</taxon>
        <taxon>Actinomycetota</taxon>
        <taxon>Actinomycetes</taxon>
        <taxon>Pseudonocardiales</taxon>
        <taxon>Pseudonocardiaceae</taxon>
        <taxon>Actinokineospora</taxon>
    </lineage>
</organism>
<dbReference type="InterPro" id="IPR036410">
    <property type="entry name" value="HSP_DnaJ_Cys-rich_dom_sf"/>
</dbReference>
<protein>
    <submittedName>
        <fullName evidence="2">Uncharacterized protein</fullName>
    </submittedName>
</protein>
<dbReference type="EMBL" id="RCDD01000001">
    <property type="protein sequence ID" value="RLK59931.1"/>
    <property type="molecule type" value="Genomic_DNA"/>
</dbReference>
<dbReference type="Proteomes" id="UP000282454">
    <property type="component" value="Unassembled WGS sequence"/>
</dbReference>
<dbReference type="SUPFAM" id="SSF57938">
    <property type="entry name" value="DnaJ/Hsp40 cysteine-rich domain"/>
    <property type="match status" value="1"/>
</dbReference>
<accession>A0A421B672</accession>
<name>A0A421B672_9PSEU</name>
<sequence length="83" mass="9498">MGTLAALLLNPSALVVMFTLGYVATCAIWPFKRCRRCKGAGSHRAPLIRAFRPCRPCGGNGYRLRMGRRVHNAWTRVRRDRRR</sequence>
<evidence type="ECO:0000256" key="1">
    <source>
        <dbReference type="SAM" id="Phobius"/>
    </source>
</evidence>
<gene>
    <name evidence="2" type="ORF">CLV68_0421</name>
</gene>
<comment type="caution">
    <text evidence="2">The sequence shown here is derived from an EMBL/GenBank/DDBJ whole genome shotgun (WGS) entry which is preliminary data.</text>
</comment>
<evidence type="ECO:0000313" key="2">
    <source>
        <dbReference type="EMBL" id="RLK59931.1"/>
    </source>
</evidence>
<reference evidence="2 3" key="1">
    <citation type="submission" date="2018-10" db="EMBL/GenBank/DDBJ databases">
        <title>Genomic Encyclopedia of Archaeal and Bacterial Type Strains, Phase II (KMG-II): from individual species to whole genera.</title>
        <authorList>
            <person name="Goeker M."/>
        </authorList>
    </citation>
    <scope>NUCLEOTIDE SEQUENCE [LARGE SCALE GENOMIC DNA]</scope>
    <source>
        <strain evidence="2 3">DSM 45657</strain>
    </source>
</reference>
<keyword evidence="1" id="KW-0472">Membrane</keyword>
<keyword evidence="1" id="KW-1133">Transmembrane helix</keyword>
<keyword evidence="3" id="KW-1185">Reference proteome</keyword>
<keyword evidence="1" id="KW-0812">Transmembrane</keyword>